<sequence length="413" mass="46764">MKELIVSSVIITVIIFTCEAQAKIQEKKGTMRIELIRQKSPREQYMNAPNLKAFGIDYGFLDDYGMNRTNDSIALYRYLDNEFYGKIVIGHPGQIMNVAFDTAWSLTWVLSKKCQTYTTYGCWFHNLYNHDRSSYYKKDGKPYVGDEGIFNFTGFYSYENISMAHSNVTAFSFVEMVGVPSSMAFSKADGVLGLGLKDGDYEPFFYALYRQKKIRDPIFSIYLNRDRQSNKGGNIMLGFYDPKHVHQTSYPNGSVIPDTIKFLQVDAGADWQFSLDSILITMDQKKTLTLCPNGCKAISDTSSNQIIGPVEDINKINDLLNAKKIFGRWTVECDTIMKLPKIDFVLGGQNFRLEGPQYTTKMSYMGITVCFSAFVPTTASSTEGLWVLGGAFLSQYYSIYNIEDKTIGFVRAA</sequence>
<feature type="active site" evidence="5">
    <location>
        <position position="101"/>
    </location>
</feature>
<feature type="disulfide bond" evidence="6">
    <location>
        <begin position="333"/>
        <end position="370"/>
    </location>
</feature>
<dbReference type="InterPro" id="IPR033121">
    <property type="entry name" value="PEPTIDASE_A1"/>
</dbReference>
<reference evidence="9" key="1">
    <citation type="submission" date="2022-01" db="EMBL/GenBank/DDBJ databases">
        <authorList>
            <person name="King R."/>
        </authorList>
    </citation>
    <scope>NUCLEOTIDE SEQUENCE</scope>
</reference>
<dbReference type="PANTHER" id="PTHR47966:SF51">
    <property type="entry name" value="BETA-SITE APP-CLEAVING ENZYME, ISOFORM A-RELATED"/>
    <property type="match status" value="1"/>
</dbReference>
<dbReference type="Gene3D" id="2.60.40.1960">
    <property type="match status" value="1"/>
</dbReference>
<dbReference type="PROSITE" id="PS51767">
    <property type="entry name" value="PEPTIDASE_A1"/>
    <property type="match status" value="1"/>
</dbReference>
<keyword evidence="2" id="KW-0645">Protease</keyword>
<protein>
    <recommendedName>
        <fullName evidence="8">Peptidase A1 domain-containing protein</fullName>
    </recommendedName>
</protein>
<keyword evidence="3" id="KW-0064">Aspartyl protease</keyword>
<dbReference type="Pfam" id="PF00026">
    <property type="entry name" value="Asp"/>
    <property type="match status" value="1"/>
</dbReference>
<proteinExistence type="inferred from homology"/>
<accession>A0A9P0GT35</accession>
<evidence type="ECO:0000256" key="3">
    <source>
        <dbReference type="ARBA" id="ARBA00022750"/>
    </source>
</evidence>
<evidence type="ECO:0000313" key="9">
    <source>
        <dbReference type="EMBL" id="CAH1163535.1"/>
    </source>
</evidence>
<keyword evidence="10" id="KW-1185">Reference proteome</keyword>
<feature type="signal peptide" evidence="7">
    <location>
        <begin position="1"/>
        <end position="20"/>
    </location>
</feature>
<evidence type="ECO:0000256" key="6">
    <source>
        <dbReference type="PIRSR" id="PIRSR601461-2"/>
    </source>
</evidence>
<comment type="similarity">
    <text evidence="1">Belongs to the peptidase A1 family.</text>
</comment>
<dbReference type="FunFam" id="2.40.70.10:FF:000115">
    <property type="entry name" value="Lysosomal aspartic protease"/>
    <property type="match status" value="1"/>
</dbReference>
<keyword evidence="6" id="KW-1015">Disulfide bond</keyword>
<organism evidence="9 10">
    <name type="scientific">Phaedon cochleariae</name>
    <name type="common">Mustard beetle</name>
    <dbReference type="NCBI Taxonomy" id="80249"/>
    <lineage>
        <taxon>Eukaryota</taxon>
        <taxon>Metazoa</taxon>
        <taxon>Ecdysozoa</taxon>
        <taxon>Arthropoda</taxon>
        <taxon>Hexapoda</taxon>
        <taxon>Insecta</taxon>
        <taxon>Pterygota</taxon>
        <taxon>Neoptera</taxon>
        <taxon>Endopterygota</taxon>
        <taxon>Coleoptera</taxon>
        <taxon>Polyphaga</taxon>
        <taxon>Cucujiformia</taxon>
        <taxon>Chrysomeloidea</taxon>
        <taxon>Chrysomelidae</taxon>
        <taxon>Chrysomelinae</taxon>
        <taxon>Chrysomelini</taxon>
        <taxon>Phaedon</taxon>
    </lineage>
</organism>
<dbReference type="Proteomes" id="UP001153737">
    <property type="component" value="Chromosome 4"/>
</dbReference>
<feature type="domain" description="Peptidase A1" evidence="8">
    <location>
        <begin position="83"/>
        <end position="410"/>
    </location>
</feature>
<dbReference type="EMBL" id="OU896710">
    <property type="protein sequence ID" value="CAH1163535.1"/>
    <property type="molecule type" value="Genomic_DNA"/>
</dbReference>
<evidence type="ECO:0000259" key="8">
    <source>
        <dbReference type="PROSITE" id="PS51767"/>
    </source>
</evidence>
<dbReference type="GO" id="GO:0004190">
    <property type="term" value="F:aspartic-type endopeptidase activity"/>
    <property type="evidence" value="ECO:0007669"/>
    <property type="project" value="UniProtKB-KW"/>
</dbReference>
<keyword evidence="7" id="KW-0732">Signal</keyword>
<feature type="active site" evidence="5">
    <location>
        <position position="300"/>
    </location>
</feature>
<dbReference type="InterPro" id="IPR021109">
    <property type="entry name" value="Peptidase_aspartic_dom_sf"/>
</dbReference>
<dbReference type="PANTHER" id="PTHR47966">
    <property type="entry name" value="BETA-SITE APP-CLEAVING ENZYME, ISOFORM A-RELATED"/>
    <property type="match status" value="1"/>
</dbReference>
<name>A0A9P0GT35_PHACE</name>
<evidence type="ECO:0000313" key="10">
    <source>
        <dbReference type="Proteomes" id="UP001153737"/>
    </source>
</evidence>
<dbReference type="GO" id="GO:0006508">
    <property type="term" value="P:proteolysis"/>
    <property type="evidence" value="ECO:0007669"/>
    <property type="project" value="UniProtKB-KW"/>
</dbReference>
<dbReference type="PRINTS" id="PR00792">
    <property type="entry name" value="PEPSIN"/>
</dbReference>
<feature type="chain" id="PRO_5040369647" description="Peptidase A1 domain-containing protein" evidence="7">
    <location>
        <begin position="21"/>
        <end position="413"/>
    </location>
</feature>
<dbReference type="AlphaFoldDB" id="A0A9P0GT35"/>
<evidence type="ECO:0000256" key="1">
    <source>
        <dbReference type="ARBA" id="ARBA00007447"/>
    </source>
</evidence>
<gene>
    <name evidence="9" type="ORF">PHAECO_LOCUS8792</name>
</gene>
<dbReference type="OrthoDB" id="771136at2759"/>
<evidence type="ECO:0000256" key="5">
    <source>
        <dbReference type="PIRSR" id="PIRSR601461-1"/>
    </source>
</evidence>
<dbReference type="Gene3D" id="2.40.70.10">
    <property type="entry name" value="Acid Proteases"/>
    <property type="match status" value="2"/>
</dbReference>
<dbReference type="InterPro" id="IPR001461">
    <property type="entry name" value="Aspartic_peptidase_A1"/>
</dbReference>
<reference evidence="9" key="2">
    <citation type="submission" date="2022-10" db="EMBL/GenBank/DDBJ databases">
        <authorList>
            <consortium name="ENA_rothamsted_submissions"/>
            <consortium name="culmorum"/>
            <person name="King R."/>
        </authorList>
    </citation>
    <scope>NUCLEOTIDE SEQUENCE</scope>
</reference>
<dbReference type="GO" id="GO:0005764">
    <property type="term" value="C:lysosome"/>
    <property type="evidence" value="ECO:0007669"/>
    <property type="project" value="TreeGrafter"/>
</dbReference>
<feature type="disulfide bond" evidence="6">
    <location>
        <begin position="114"/>
        <end position="122"/>
    </location>
</feature>
<keyword evidence="4" id="KW-0378">Hydrolase</keyword>
<evidence type="ECO:0000256" key="7">
    <source>
        <dbReference type="SAM" id="SignalP"/>
    </source>
</evidence>
<dbReference type="SUPFAM" id="SSF50630">
    <property type="entry name" value="Acid proteases"/>
    <property type="match status" value="1"/>
</dbReference>
<evidence type="ECO:0000256" key="4">
    <source>
        <dbReference type="ARBA" id="ARBA00022801"/>
    </source>
</evidence>
<evidence type="ECO:0000256" key="2">
    <source>
        <dbReference type="ARBA" id="ARBA00022670"/>
    </source>
</evidence>